<sequence length="290" mass="31810">MGMRTLQEIYSAPAPVLSVEFWPPKTEAGEAALRREAKSIVGDLNPAFCSMTYGAGGSTRERTVDLVSALHREFGVDVMCHLTVVDQSRAQVRSVLDRLRESQVRNIIALGGDPAPGVEWAPHPEGFAHADELVADAHPEFSVAVAGFPEVHPRAESRESDLRHLKRKVDLGARVVITQLFFDNDDYFRFVDDARRIGIEAPIVPGVMPIVSVSGIRRFTALCQARIPDRLAGRLDQVGDDAEAAVRMGIEYATEQCDELLRGGAPGLHFYALNKARSVLEINERLGLST</sequence>
<evidence type="ECO:0000256" key="3">
    <source>
        <dbReference type="ARBA" id="ARBA00006743"/>
    </source>
</evidence>
<evidence type="ECO:0000256" key="8">
    <source>
        <dbReference type="RuleBase" id="RU003862"/>
    </source>
</evidence>
<gene>
    <name evidence="9" type="primary">metF</name>
    <name evidence="9" type="ORF">GCM10023321_19990</name>
</gene>
<evidence type="ECO:0000256" key="7">
    <source>
        <dbReference type="ARBA" id="ARBA00048628"/>
    </source>
</evidence>
<evidence type="ECO:0000256" key="1">
    <source>
        <dbReference type="ARBA" id="ARBA00001974"/>
    </source>
</evidence>
<evidence type="ECO:0000313" key="10">
    <source>
        <dbReference type="Proteomes" id="UP001428817"/>
    </source>
</evidence>
<organism evidence="9 10">
    <name type="scientific">Pseudonocardia eucalypti</name>
    <dbReference type="NCBI Taxonomy" id="648755"/>
    <lineage>
        <taxon>Bacteria</taxon>
        <taxon>Bacillati</taxon>
        <taxon>Actinomycetota</taxon>
        <taxon>Actinomycetes</taxon>
        <taxon>Pseudonocardiales</taxon>
        <taxon>Pseudonocardiaceae</taxon>
        <taxon>Pseudonocardia</taxon>
    </lineage>
</organism>
<evidence type="ECO:0000313" key="9">
    <source>
        <dbReference type="EMBL" id="GAA5151997.1"/>
    </source>
</evidence>
<dbReference type="Gene3D" id="3.20.20.220">
    <property type="match status" value="1"/>
</dbReference>
<name>A0ABP9PTM2_9PSEU</name>
<comment type="pathway">
    <text evidence="2 8">One-carbon metabolism; tetrahydrofolate interconversion.</text>
</comment>
<comment type="caution">
    <text evidence="9">The sequence shown here is derived from an EMBL/GenBank/DDBJ whole genome shotgun (WGS) entry which is preliminary data.</text>
</comment>
<proteinExistence type="inferred from homology"/>
<evidence type="ECO:0000256" key="2">
    <source>
        <dbReference type="ARBA" id="ARBA00004777"/>
    </source>
</evidence>
<keyword evidence="4 8" id="KW-0285">Flavoprotein</keyword>
<dbReference type="Pfam" id="PF02219">
    <property type="entry name" value="MTHFR"/>
    <property type="match status" value="1"/>
</dbReference>
<comment type="cofactor">
    <cofactor evidence="1 8">
        <name>FAD</name>
        <dbReference type="ChEBI" id="CHEBI:57692"/>
    </cofactor>
</comment>
<reference evidence="10" key="1">
    <citation type="journal article" date="2019" name="Int. J. Syst. Evol. Microbiol.">
        <title>The Global Catalogue of Microorganisms (GCM) 10K type strain sequencing project: providing services to taxonomists for standard genome sequencing and annotation.</title>
        <authorList>
            <consortium name="The Broad Institute Genomics Platform"/>
            <consortium name="The Broad Institute Genome Sequencing Center for Infectious Disease"/>
            <person name="Wu L."/>
            <person name="Ma J."/>
        </authorList>
    </citation>
    <scope>NUCLEOTIDE SEQUENCE [LARGE SCALE GENOMIC DNA]</scope>
    <source>
        <strain evidence="10">JCM 18303</strain>
    </source>
</reference>
<dbReference type="PANTHER" id="PTHR45754">
    <property type="entry name" value="METHYLENETETRAHYDROFOLATE REDUCTASE"/>
    <property type="match status" value="1"/>
</dbReference>
<dbReference type="CDD" id="cd00537">
    <property type="entry name" value="MTHFR"/>
    <property type="match status" value="1"/>
</dbReference>
<comment type="catalytic activity">
    <reaction evidence="7">
        <text>(6S)-5-methyl-5,6,7,8-tetrahydrofolate + NAD(+) = (6R)-5,10-methylene-5,6,7,8-tetrahydrofolate + NADH + H(+)</text>
        <dbReference type="Rhea" id="RHEA:19821"/>
        <dbReference type="ChEBI" id="CHEBI:15378"/>
        <dbReference type="ChEBI" id="CHEBI:15636"/>
        <dbReference type="ChEBI" id="CHEBI:18608"/>
        <dbReference type="ChEBI" id="CHEBI:57540"/>
        <dbReference type="ChEBI" id="CHEBI:57945"/>
        <dbReference type="EC" id="1.5.1.54"/>
    </reaction>
    <physiologicalReaction direction="right-to-left" evidence="7">
        <dbReference type="Rhea" id="RHEA:19823"/>
    </physiologicalReaction>
</comment>
<dbReference type="Proteomes" id="UP001428817">
    <property type="component" value="Unassembled WGS sequence"/>
</dbReference>
<keyword evidence="10" id="KW-1185">Reference proteome</keyword>
<protein>
    <recommendedName>
        <fullName evidence="8">Methylenetetrahydrofolate reductase</fullName>
    </recommendedName>
</protein>
<keyword evidence="5 8" id="KW-0274">FAD</keyword>
<accession>A0ABP9PTM2</accession>
<keyword evidence="6 8" id="KW-0560">Oxidoreductase</keyword>
<dbReference type="InterPro" id="IPR003171">
    <property type="entry name" value="Mehydrof_redctse-like"/>
</dbReference>
<comment type="similarity">
    <text evidence="3 8">Belongs to the methylenetetrahydrofolate reductase family.</text>
</comment>
<dbReference type="SUPFAM" id="SSF51730">
    <property type="entry name" value="FAD-linked oxidoreductase"/>
    <property type="match status" value="1"/>
</dbReference>
<evidence type="ECO:0000256" key="4">
    <source>
        <dbReference type="ARBA" id="ARBA00022630"/>
    </source>
</evidence>
<dbReference type="EMBL" id="BAABJP010000007">
    <property type="protein sequence ID" value="GAA5151997.1"/>
    <property type="molecule type" value="Genomic_DNA"/>
</dbReference>
<evidence type="ECO:0000256" key="5">
    <source>
        <dbReference type="ARBA" id="ARBA00022827"/>
    </source>
</evidence>
<dbReference type="PANTHER" id="PTHR45754:SF3">
    <property type="entry name" value="METHYLENETETRAHYDROFOLATE REDUCTASE (NADPH)"/>
    <property type="match status" value="1"/>
</dbReference>
<evidence type="ECO:0000256" key="6">
    <source>
        <dbReference type="ARBA" id="ARBA00023002"/>
    </source>
</evidence>
<dbReference type="InterPro" id="IPR029041">
    <property type="entry name" value="FAD-linked_oxidoreductase-like"/>
</dbReference>